<accession>A0A5C4LLP9</accession>
<gene>
    <name evidence="1" type="ORF">FF100_04665</name>
</gene>
<dbReference type="Proteomes" id="UP000305267">
    <property type="component" value="Unassembled WGS sequence"/>
</dbReference>
<comment type="caution">
    <text evidence="1">The sequence shown here is derived from an EMBL/GenBank/DDBJ whole genome shotgun (WGS) entry which is preliminary data.</text>
</comment>
<reference evidence="1 2" key="1">
    <citation type="submission" date="2019-06" db="EMBL/GenBank/DDBJ databases">
        <title>Genome of Methylobacterium sp. 17Sr1-39.</title>
        <authorList>
            <person name="Seo T."/>
        </authorList>
    </citation>
    <scope>NUCLEOTIDE SEQUENCE [LARGE SCALE GENOMIC DNA]</scope>
    <source>
        <strain evidence="1 2">17Sr1-39</strain>
    </source>
</reference>
<dbReference type="RefSeq" id="WP_139034416.1">
    <property type="nucleotide sequence ID" value="NZ_VDDA01000002.1"/>
</dbReference>
<protein>
    <submittedName>
        <fullName evidence="1">Uncharacterized protein</fullName>
    </submittedName>
</protein>
<keyword evidence="2" id="KW-1185">Reference proteome</keyword>
<proteinExistence type="predicted"/>
<organism evidence="1 2">
    <name type="scientific">Methylobacterium terricola</name>
    <dbReference type="NCBI Taxonomy" id="2583531"/>
    <lineage>
        <taxon>Bacteria</taxon>
        <taxon>Pseudomonadati</taxon>
        <taxon>Pseudomonadota</taxon>
        <taxon>Alphaproteobacteria</taxon>
        <taxon>Hyphomicrobiales</taxon>
        <taxon>Methylobacteriaceae</taxon>
        <taxon>Methylobacterium</taxon>
    </lineage>
</organism>
<dbReference type="AlphaFoldDB" id="A0A5C4LLP9"/>
<evidence type="ECO:0000313" key="1">
    <source>
        <dbReference type="EMBL" id="TNC14875.1"/>
    </source>
</evidence>
<name>A0A5C4LLP9_9HYPH</name>
<dbReference type="EMBL" id="VDDA01000002">
    <property type="protein sequence ID" value="TNC14875.1"/>
    <property type="molecule type" value="Genomic_DNA"/>
</dbReference>
<evidence type="ECO:0000313" key="2">
    <source>
        <dbReference type="Proteomes" id="UP000305267"/>
    </source>
</evidence>
<sequence length="62" mass="6586">MIGDDGNAPDYEQNGRELVTAAQEARSAYGETLSPADRSAFAQSLQQIIDDTGKSQTGDRAP</sequence>